<reference evidence="2 3" key="1">
    <citation type="journal article" date="2016" name="Nat. Commun.">
        <title>Thousands of microbial genomes shed light on interconnected biogeochemical processes in an aquifer system.</title>
        <authorList>
            <person name="Anantharaman K."/>
            <person name="Brown C.T."/>
            <person name="Hug L.A."/>
            <person name="Sharon I."/>
            <person name="Castelle C.J."/>
            <person name="Probst A.J."/>
            <person name="Thomas B.C."/>
            <person name="Singh A."/>
            <person name="Wilkins M.J."/>
            <person name="Karaoz U."/>
            <person name="Brodie E.L."/>
            <person name="Williams K.H."/>
            <person name="Hubbard S.S."/>
            <person name="Banfield J.F."/>
        </authorList>
    </citation>
    <scope>NUCLEOTIDE SEQUENCE [LARGE SCALE GENOMIC DNA]</scope>
</reference>
<keyword evidence="1" id="KW-1133">Transmembrane helix</keyword>
<evidence type="ECO:0000313" key="2">
    <source>
        <dbReference type="EMBL" id="OGY14178.1"/>
    </source>
</evidence>
<accession>A0A1G1VFI4</accession>
<organism evidence="2 3">
    <name type="scientific">Candidatus Blackburnbacteria bacterium RIFCSPLOWO2_01_FULL_41_27</name>
    <dbReference type="NCBI Taxonomy" id="1797520"/>
    <lineage>
        <taxon>Bacteria</taxon>
        <taxon>Candidatus Blackburniibacteriota</taxon>
    </lineage>
</organism>
<evidence type="ECO:0000256" key="1">
    <source>
        <dbReference type="SAM" id="Phobius"/>
    </source>
</evidence>
<dbReference type="AlphaFoldDB" id="A0A1G1VFI4"/>
<feature type="transmembrane region" description="Helical" evidence="1">
    <location>
        <begin position="6"/>
        <end position="30"/>
    </location>
</feature>
<dbReference type="Proteomes" id="UP000177685">
    <property type="component" value="Unassembled WGS sequence"/>
</dbReference>
<gene>
    <name evidence="2" type="ORF">A3A58_03090</name>
</gene>
<name>A0A1G1VFI4_9BACT</name>
<evidence type="ECO:0008006" key="4">
    <source>
        <dbReference type="Google" id="ProtNLM"/>
    </source>
</evidence>
<dbReference type="EMBL" id="MHCD01000019">
    <property type="protein sequence ID" value="OGY14178.1"/>
    <property type="molecule type" value="Genomic_DNA"/>
</dbReference>
<evidence type="ECO:0000313" key="3">
    <source>
        <dbReference type="Proteomes" id="UP000177685"/>
    </source>
</evidence>
<protein>
    <recommendedName>
        <fullName evidence="4">DUF948 domain-containing protein</fullName>
    </recommendedName>
</protein>
<proteinExistence type="predicted"/>
<comment type="caution">
    <text evidence="2">The sequence shown here is derived from an EMBL/GenBank/DDBJ whole genome shotgun (WGS) entry which is preliminary data.</text>
</comment>
<keyword evidence="1" id="KW-0812">Transmembrane</keyword>
<sequence length="138" mass="15465">MEPTQILLAVVVTILTGLLVFVGVQVFLILREMQKTLQKLNKILDDAGIVTDSVVKPIIGVANFVEGMKGIKGILDLLHDKASSGHRLEKKIEGEIPYKAFVEEEEPRTHIESPHTHISEMQERGRRFFHRGGKILTS</sequence>
<keyword evidence="1" id="KW-0472">Membrane</keyword>